<name>A0ABY7JKY1_9BURK</name>
<dbReference type="Proteomes" id="UP001164794">
    <property type="component" value="Chromosome"/>
</dbReference>
<evidence type="ECO:0000313" key="1">
    <source>
        <dbReference type="EMBL" id="WAV96664.1"/>
    </source>
</evidence>
<keyword evidence="2" id="KW-1185">Reference proteome</keyword>
<gene>
    <name evidence="1" type="ORF">NB645_07505</name>
</gene>
<dbReference type="EMBL" id="CP098248">
    <property type="protein sequence ID" value="WAV96664.1"/>
    <property type="molecule type" value="Genomic_DNA"/>
</dbReference>
<proteinExistence type="predicted"/>
<protein>
    <submittedName>
        <fullName evidence="1">Uncharacterized protein</fullName>
    </submittedName>
</protein>
<sequence length="46" mass="5180">MPFFILKKIPSGIILTVNVMSLGFSAKGRLVSAFREVRASDRHILY</sequence>
<accession>A0ABY7JKY1</accession>
<dbReference type="RefSeq" id="WP_269264142.1">
    <property type="nucleotide sequence ID" value="NZ_CP098248.1"/>
</dbReference>
<evidence type="ECO:0000313" key="2">
    <source>
        <dbReference type="Proteomes" id="UP001164794"/>
    </source>
</evidence>
<organism evidence="1 2">
    <name type="scientific">Oxalobacter aliiformigenes</name>
    <dbReference type="NCBI Taxonomy" id="2946593"/>
    <lineage>
        <taxon>Bacteria</taxon>
        <taxon>Pseudomonadati</taxon>
        <taxon>Pseudomonadota</taxon>
        <taxon>Betaproteobacteria</taxon>
        <taxon>Burkholderiales</taxon>
        <taxon>Oxalobacteraceae</taxon>
        <taxon>Oxalobacter</taxon>
    </lineage>
</organism>
<reference evidence="1" key="1">
    <citation type="journal article" date="2022" name="Front. Microbiol.">
        <title>New perspectives on an old grouping: The genomic and phenotypic variability of Oxalobacter formigenes and the implications for calcium oxalate stone prevention.</title>
        <authorList>
            <person name="Chmiel J.A."/>
            <person name="Carr C."/>
            <person name="Stuivenberg G.A."/>
            <person name="Venema R."/>
            <person name="Chanyi R.M."/>
            <person name="Al K.F."/>
            <person name="Giguere D."/>
            <person name="Say H."/>
            <person name="Akouris P.P."/>
            <person name="Dominguez Romero S.A."/>
            <person name="Kwong A."/>
            <person name="Tai V."/>
            <person name="Koval S.F."/>
            <person name="Razvi H."/>
            <person name="Bjazevic J."/>
            <person name="Burton J.P."/>
        </authorList>
    </citation>
    <scope>NUCLEOTIDE SEQUENCE</scope>
    <source>
        <strain evidence="1">HOxNP-1</strain>
    </source>
</reference>